<dbReference type="EMBL" id="FN554970">
    <property type="protein sequence ID" value="CBH12701.1"/>
    <property type="molecule type" value="Genomic_DNA"/>
</dbReference>
<dbReference type="KEGG" id="tbg:TbgDal_VII6005"/>
<evidence type="ECO:0000313" key="2">
    <source>
        <dbReference type="EMBL" id="CBH12701.1"/>
    </source>
</evidence>
<feature type="transmembrane region" description="Helical" evidence="1">
    <location>
        <begin position="112"/>
        <end position="140"/>
    </location>
</feature>
<dbReference type="GeneID" id="23862863"/>
<dbReference type="AlphaFoldDB" id="C9ZTG6"/>
<keyword evidence="1" id="KW-1133">Transmembrane helix</keyword>
<keyword evidence="1" id="KW-0472">Membrane</keyword>
<dbReference type="Proteomes" id="UP000002316">
    <property type="component" value="Chromosome 7"/>
</dbReference>
<proteinExistence type="predicted"/>
<dbReference type="RefSeq" id="XP_011774981.1">
    <property type="nucleotide sequence ID" value="XM_011776679.1"/>
</dbReference>
<keyword evidence="1" id="KW-0812">Transmembrane</keyword>
<gene>
    <name evidence="2" type="ORF">TbgDal_VII6005</name>
</gene>
<evidence type="ECO:0000313" key="3">
    <source>
        <dbReference type="Proteomes" id="UP000002316"/>
    </source>
</evidence>
<feature type="transmembrane region" description="Helical" evidence="1">
    <location>
        <begin position="20"/>
        <end position="38"/>
    </location>
</feature>
<accession>C9ZTG6</accession>
<sequence length="145" mass="17130">MSFSVPFSISDIGPGVGIGARMYTYIYIHIYIYIYVAMEDKLWTLNCFHFAPAFIYHRRLQFHLYFSIRSFLIANRRVCARPHVPVAHFLPFRAHVSNPVAKHLRLRHCDTFVLFCFVLCQTFFTLCILMPSFLLLSFSFRSFMI</sequence>
<reference evidence="3" key="1">
    <citation type="journal article" date="2010" name="PLoS Negl. Trop. Dis.">
        <title>The genome sequence of Trypanosoma brucei gambiense, causative agent of chronic human african trypanosomiasis.</title>
        <authorList>
            <person name="Jackson A.P."/>
            <person name="Sanders M."/>
            <person name="Berry A."/>
            <person name="McQuillan J."/>
            <person name="Aslett M.A."/>
            <person name="Quail M.A."/>
            <person name="Chukualim B."/>
            <person name="Capewell P."/>
            <person name="MacLeod A."/>
            <person name="Melville S.E."/>
            <person name="Gibson W."/>
            <person name="Barry J.D."/>
            <person name="Berriman M."/>
            <person name="Hertz-Fowler C."/>
        </authorList>
    </citation>
    <scope>NUCLEOTIDE SEQUENCE [LARGE SCALE GENOMIC DNA]</scope>
    <source>
        <strain evidence="3">MHOM/CI/86/DAL972</strain>
    </source>
</reference>
<organism evidence="2 3">
    <name type="scientific">Trypanosoma brucei gambiense (strain MHOM/CI/86/DAL972)</name>
    <dbReference type="NCBI Taxonomy" id="679716"/>
    <lineage>
        <taxon>Eukaryota</taxon>
        <taxon>Discoba</taxon>
        <taxon>Euglenozoa</taxon>
        <taxon>Kinetoplastea</taxon>
        <taxon>Metakinetoplastina</taxon>
        <taxon>Trypanosomatida</taxon>
        <taxon>Trypanosomatidae</taxon>
        <taxon>Trypanosoma</taxon>
    </lineage>
</organism>
<name>C9ZTG6_TRYB9</name>
<protein>
    <submittedName>
        <fullName evidence="2">Uncharacterized protein</fullName>
    </submittedName>
</protein>
<evidence type="ECO:0000256" key="1">
    <source>
        <dbReference type="SAM" id="Phobius"/>
    </source>
</evidence>